<dbReference type="InterPro" id="IPR035914">
    <property type="entry name" value="Sperma_CUB_dom_sf"/>
</dbReference>
<dbReference type="SUPFAM" id="SSF49785">
    <property type="entry name" value="Galactose-binding domain-like"/>
    <property type="match status" value="1"/>
</dbReference>
<dbReference type="EMBL" id="JH819183">
    <property type="protein sequence ID" value="EKC20483.1"/>
    <property type="molecule type" value="Genomic_DNA"/>
</dbReference>
<dbReference type="SUPFAM" id="SSF47473">
    <property type="entry name" value="EF-hand"/>
    <property type="match status" value="1"/>
</dbReference>
<dbReference type="PANTHER" id="PTHR22772:SF4">
    <property type="entry name" value="ZINC FINGER ZZ-TYPE AND EF-HAND DOMAIN-CONTAINING PROTEIN 1"/>
    <property type="match status" value="1"/>
</dbReference>
<dbReference type="GO" id="GO:0005509">
    <property type="term" value="F:calcium ion binding"/>
    <property type="evidence" value="ECO:0007669"/>
    <property type="project" value="InterPro"/>
</dbReference>
<dbReference type="GO" id="GO:0008270">
    <property type="term" value="F:zinc ion binding"/>
    <property type="evidence" value="ECO:0007669"/>
    <property type="project" value="InterPro"/>
</dbReference>
<dbReference type="Gene3D" id="1.10.238.10">
    <property type="entry name" value="EF-hand"/>
    <property type="match status" value="1"/>
</dbReference>
<dbReference type="SUPFAM" id="SSF57850">
    <property type="entry name" value="RING/U-box"/>
    <property type="match status" value="1"/>
</dbReference>
<gene>
    <name evidence="1" type="ORF">CGI_10005878</name>
</gene>
<dbReference type="HOGENOM" id="CLU_253669_0_0_1"/>
<reference evidence="1" key="1">
    <citation type="journal article" date="2012" name="Nature">
        <title>The oyster genome reveals stress adaptation and complexity of shell formation.</title>
        <authorList>
            <person name="Zhang G."/>
            <person name="Fang X."/>
            <person name="Guo X."/>
            <person name="Li L."/>
            <person name="Luo R."/>
            <person name="Xu F."/>
            <person name="Yang P."/>
            <person name="Zhang L."/>
            <person name="Wang X."/>
            <person name="Qi H."/>
            <person name="Xiong Z."/>
            <person name="Que H."/>
            <person name="Xie Y."/>
            <person name="Holland P.W."/>
            <person name="Paps J."/>
            <person name="Zhu Y."/>
            <person name="Wu F."/>
            <person name="Chen Y."/>
            <person name="Wang J."/>
            <person name="Peng C."/>
            <person name="Meng J."/>
            <person name="Yang L."/>
            <person name="Liu J."/>
            <person name="Wen B."/>
            <person name="Zhang N."/>
            <person name="Huang Z."/>
            <person name="Zhu Q."/>
            <person name="Feng Y."/>
            <person name="Mount A."/>
            <person name="Hedgecock D."/>
            <person name="Xu Z."/>
            <person name="Liu Y."/>
            <person name="Domazet-Loso T."/>
            <person name="Du Y."/>
            <person name="Sun X."/>
            <person name="Zhang S."/>
            <person name="Liu B."/>
            <person name="Cheng P."/>
            <person name="Jiang X."/>
            <person name="Li J."/>
            <person name="Fan D."/>
            <person name="Wang W."/>
            <person name="Fu W."/>
            <person name="Wang T."/>
            <person name="Wang B."/>
            <person name="Zhang J."/>
            <person name="Peng Z."/>
            <person name="Li Y."/>
            <person name="Li N."/>
            <person name="Wang J."/>
            <person name="Chen M."/>
            <person name="He Y."/>
            <person name="Tan F."/>
            <person name="Song X."/>
            <person name="Zheng Q."/>
            <person name="Huang R."/>
            <person name="Yang H."/>
            <person name="Du X."/>
            <person name="Chen L."/>
            <person name="Yang M."/>
            <person name="Gaffney P.M."/>
            <person name="Wang S."/>
            <person name="Luo L."/>
            <person name="She Z."/>
            <person name="Ming Y."/>
            <person name="Huang W."/>
            <person name="Zhang S."/>
            <person name="Huang B."/>
            <person name="Zhang Y."/>
            <person name="Qu T."/>
            <person name="Ni P."/>
            <person name="Miao G."/>
            <person name="Wang J."/>
            <person name="Wang Q."/>
            <person name="Steinberg C.E."/>
            <person name="Wang H."/>
            <person name="Li N."/>
            <person name="Qian L."/>
            <person name="Zhang G."/>
            <person name="Li Y."/>
            <person name="Yang H."/>
            <person name="Liu X."/>
            <person name="Wang J."/>
            <person name="Yin Y."/>
            <person name="Wang J."/>
        </authorList>
    </citation>
    <scope>NUCLEOTIDE SEQUENCE [LARGE SCALE GENOMIC DNA]</scope>
    <source>
        <strain evidence="1">05x7-T-G4-1.051#20</strain>
    </source>
</reference>
<dbReference type="PROSITE" id="PS50222">
    <property type="entry name" value="EF_HAND_2"/>
    <property type="match status" value="1"/>
</dbReference>
<protein>
    <submittedName>
        <fullName evidence="1">Zinc finger ZZ-type and EF-hand domain-containing protein 1</fullName>
    </submittedName>
</protein>
<dbReference type="InterPro" id="IPR000433">
    <property type="entry name" value="Znf_ZZ"/>
</dbReference>
<dbReference type="PROSITE" id="PS51284">
    <property type="entry name" value="DOC"/>
    <property type="match status" value="1"/>
</dbReference>
<name>K1PFX0_MAGGI</name>
<dbReference type="InterPro" id="IPR004939">
    <property type="entry name" value="APC_su10/DOC_dom"/>
</dbReference>
<organism evidence="1">
    <name type="scientific">Magallana gigas</name>
    <name type="common">Pacific oyster</name>
    <name type="synonym">Crassostrea gigas</name>
    <dbReference type="NCBI Taxonomy" id="29159"/>
    <lineage>
        <taxon>Eukaryota</taxon>
        <taxon>Metazoa</taxon>
        <taxon>Spiralia</taxon>
        <taxon>Lophotrochozoa</taxon>
        <taxon>Mollusca</taxon>
        <taxon>Bivalvia</taxon>
        <taxon>Autobranchia</taxon>
        <taxon>Pteriomorphia</taxon>
        <taxon>Ostreida</taxon>
        <taxon>Ostreoidea</taxon>
        <taxon>Ostreidae</taxon>
        <taxon>Magallana</taxon>
    </lineage>
</organism>
<dbReference type="Pfam" id="PF03256">
    <property type="entry name" value="ANAPC10"/>
    <property type="match status" value="1"/>
</dbReference>
<dbReference type="Gene3D" id="2.60.120.260">
    <property type="entry name" value="Galactose-binding domain-like"/>
    <property type="match status" value="1"/>
</dbReference>
<dbReference type="Gene3D" id="2.60.120.290">
    <property type="entry name" value="Spermadhesin, CUB domain"/>
    <property type="match status" value="1"/>
</dbReference>
<dbReference type="InterPro" id="IPR002048">
    <property type="entry name" value="EF_hand_dom"/>
</dbReference>
<dbReference type="InterPro" id="IPR008979">
    <property type="entry name" value="Galactose-bd-like_sf"/>
</dbReference>
<dbReference type="PROSITE" id="PS50135">
    <property type="entry name" value="ZF_ZZ_2"/>
    <property type="match status" value="1"/>
</dbReference>
<dbReference type="InterPro" id="IPR043145">
    <property type="entry name" value="Znf_ZZ_sf"/>
</dbReference>
<sequence length="1411" mass="159949">MDGNSSDGNDSDDGGNLNLTDLSGLFSHTSLRTLAANIKEEVPENVLQQYRFQILRWLEDKENKMEETLTISKFCDWLQNKGVSREEAARTFQQFDTDGSGIVEVSTMLTIIKSMNGQNVMGELGRSFRMLQACSLTPGFVDVYARDHDAVQQHAEKILKYLTRNRSPSLSLPFPYLNGFNNTTSMRNLVLKSVFQQIKDKGFGHSQGNLESGEEVRTINPCFSNIEVSSNYSDAHRLTNGDPSTFWQSDGSARSHWIRLHIKNNVVIKSLSVTVASPDSSYMPEVIWVSAGKNFRTLRKIKEVTIPRVIKEAGISVADASAMWYLQVLATTVTMTIPLAPQLRMKILEHTKKALGLIPPLSLCPVSNDRPKFLTKHVLQEVEKFVTDIALYDGEVLTEGLQVLLSFNLARGNVGALLRTIKLLQVFTASYLTSDGNTKVNMVFKSSETIQLSKLRIRVASGGKGARRGMVFVFKDDGSKFDMAKMTERFQSYDTWGKQEYDYSVQVRNTGLAGKDDDPVAFFSFDDDCDELDVPVSWHPTGEYVLVKFVDTRQEATKMGIVGIKFYGFNRKIILAGEETRAANLKHGIPGGKPEYLEFSDTPLENSSAEFFQHICKIIDSPHMKEQSFTQYELCRHLIIDGAAVFFPEKEARREQLFSMMRNVESLSKAPSVMLVFQSLCQFFSSVDPSGLLDLPKPNTQHYDISKVLTIMETMISVSSHEFTATLKTGKSQAQIEPLLQLVSALQTSLLSWCWAQIVPEEEGKKEDNNGLRENALQIITRYSVFVANKASDACKLLQSCDSVLSSVELLENSFLGSTVRQLITSDHWASVQTEDIVLRTWEVESSHNYENNQHQSQVFTCPGANKFVVDFDPRCETERRYDYLAFNDAKGVQMKFDQKVGTSKWPKQVNFSGPHLHFLFHSDSSNTEWGYKFKVTARGSPDIPLSWPFDLQLSLTKLMGRLCGATLKANPFAVTDPVLGGVSSEQDVLRSELWTSLFRGGYMIGKLERSLSGKFATADSSVLEFLWNVINKTEGIATKLIQKCKEQQKGVQIEHGNTDEAVLAVFAALVWHTQQLREDVQKLAVACKEKALFLLKFAGLTKVQLKNEFDALEKYPSFRLVIDFVQDPAWITERVNSMLQQRSQHAKAVSEVYSFCVQFLQIHNKPDIFQIPNVLFFQEMLCYQDGFCKHYADSLDGCGLQQESVVRASFYNLIRKITDTYHKYHRIQMEKSAVPAYEYIQACLLHLLDVEWQPYDLSFVQEVNLPALYLGITKETVKMRECTFGQEEENEELAEYNRCMSWFKECSEGFNQWYKNAKKDKSEKEEREVQMFVARFCDLLEVEITCDGCNVTLPGRRFRCLQCVDMDLCATCYASGVKPEGEHTDDHDIVHLVLVTLDIVFFFNFCRINS</sequence>
<dbReference type="SMART" id="SM00291">
    <property type="entry name" value="ZnF_ZZ"/>
    <property type="match status" value="1"/>
</dbReference>
<dbReference type="Gene3D" id="3.30.60.90">
    <property type="match status" value="1"/>
</dbReference>
<dbReference type="InParanoid" id="K1PFX0"/>
<dbReference type="InterPro" id="IPR040099">
    <property type="entry name" value="ZZEF1"/>
</dbReference>
<dbReference type="PANTHER" id="PTHR22772">
    <property type="entry name" value="NOVEL ZZ TYPE ZINC FINGER DOMAIN CONTAINING PROTEIN"/>
    <property type="match status" value="1"/>
</dbReference>
<dbReference type="SUPFAM" id="SSF49854">
    <property type="entry name" value="Spermadhesin, CUB domain"/>
    <property type="match status" value="1"/>
</dbReference>
<proteinExistence type="predicted"/>
<dbReference type="SMART" id="SM01337">
    <property type="entry name" value="APC10"/>
    <property type="match status" value="1"/>
</dbReference>
<dbReference type="InterPro" id="IPR011992">
    <property type="entry name" value="EF-hand-dom_pair"/>
</dbReference>
<accession>K1PFX0</accession>
<evidence type="ECO:0000313" key="1">
    <source>
        <dbReference type="EMBL" id="EKC20483.1"/>
    </source>
</evidence>
<dbReference type="Pfam" id="PF00569">
    <property type="entry name" value="ZZ"/>
    <property type="match status" value="1"/>
</dbReference>